<keyword evidence="2" id="KW-1185">Reference proteome</keyword>
<gene>
    <name evidence="1" type="ORF">K3G42_018994</name>
</gene>
<sequence>MFVPEEKIFAAQVLRLRICALDGAEWLEEVAEDTAVERLKERCCLKHVGGWAGPSTRGSASQPRAPPPGFGSRGREAAAMFVPEEKIFAAQVLRLRICALDGAEWLEEVAEDTAVERLKERCCLKHLCVWGGNPIPSPDKAIFPHLTASVVSNEEVALTLPLTRTVPSTALANHIAASAGFLTGAEASNAPRRQSEEKVFCKGSMLPRPPGPVVGRAAPLHPLPPGCRHLIPAAGGGWHSSGCGILQGREKFHSCWPLSSPDGSQGVTVRRRRGLDYYRDSRTVGFGSATWATAPLAGNVSVAGRPSEGADSSEAKAWRMLRALEEAWDSEREEYCQALHQMEQSMGHLRAALVPAAKWPGSCSPVIPSSTTGDNPATPF</sequence>
<name>A0ACB8F088_9SAUR</name>
<proteinExistence type="predicted"/>
<comment type="caution">
    <text evidence="1">The sequence shown here is derived from an EMBL/GenBank/DDBJ whole genome shotgun (WGS) entry which is preliminary data.</text>
</comment>
<protein>
    <submittedName>
        <fullName evidence="1">Uncharacterized protein</fullName>
    </submittedName>
</protein>
<evidence type="ECO:0000313" key="1">
    <source>
        <dbReference type="EMBL" id="KAH7998688.1"/>
    </source>
</evidence>
<dbReference type="Proteomes" id="UP000827872">
    <property type="component" value="Linkage Group LG12"/>
</dbReference>
<dbReference type="EMBL" id="CM037625">
    <property type="protein sequence ID" value="KAH7998688.1"/>
    <property type="molecule type" value="Genomic_DNA"/>
</dbReference>
<reference evidence="1" key="1">
    <citation type="submission" date="2021-08" db="EMBL/GenBank/DDBJ databases">
        <title>The first chromosome-level gecko genome reveals the dynamic sex chromosomes of Neotropical dwarf geckos (Sphaerodactylidae: Sphaerodactylus).</title>
        <authorList>
            <person name="Pinto B.J."/>
            <person name="Keating S.E."/>
            <person name="Gamble T."/>
        </authorList>
    </citation>
    <scope>NUCLEOTIDE SEQUENCE</scope>
    <source>
        <strain evidence="1">TG3544</strain>
    </source>
</reference>
<accession>A0ACB8F088</accession>
<organism evidence="1 2">
    <name type="scientific">Sphaerodactylus townsendi</name>
    <dbReference type="NCBI Taxonomy" id="933632"/>
    <lineage>
        <taxon>Eukaryota</taxon>
        <taxon>Metazoa</taxon>
        <taxon>Chordata</taxon>
        <taxon>Craniata</taxon>
        <taxon>Vertebrata</taxon>
        <taxon>Euteleostomi</taxon>
        <taxon>Lepidosauria</taxon>
        <taxon>Squamata</taxon>
        <taxon>Bifurcata</taxon>
        <taxon>Gekkota</taxon>
        <taxon>Sphaerodactylidae</taxon>
        <taxon>Sphaerodactylus</taxon>
    </lineage>
</organism>
<evidence type="ECO:0000313" key="2">
    <source>
        <dbReference type="Proteomes" id="UP000827872"/>
    </source>
</evidence>